<dbReference type="SUPFAM" id="SSF81333">
    <property type="entry name" value="F1F0 ATP synthase subunit C"/>
    <property type="match status" value="1"/>
</dbReference>
<dbReference type="InterPro" id="IPR002379">
    <property type="entry name" value="ATPase_proteolipid_c-like_dom"/>
</dbReference>
<keyword evidence="3 5" id="KW-1133">Transmembrane helix</keyword>
<evidence type="ECO:0000313" key="8">
    <source>
        <dbReference type="Proteomes" id="UP000886886"/>
    </source>
</evidence>
<feature type="transmembrane region" description="Helical" evidence="5">
    <location>
        <begin position="122"/>
        <end position="143"/>
    </location>
</feature>
<evidence type="ECO:0000313" key="7">
    <source>
        <dbReference type="EMBL" id="HIQ95314.1"/>
    </source>
</evidence>
<reference evidence="7" key="1">
    <citation type="submission" date="2020-10" db="EMBL/GenBank/DDBJ databases">
        <authorList>
            <person name="Gilroy R."/>
        </authorList>
    </citation>
    <scope>NUCLEOTIDE SEQUENCE</scope>
    <source>
        <strain evidence="7">ChiSjej3B21-11622</strain>
    </source>
</reference>
<keyword evidence="2 5" id="KW-0812">Transmembrane</keyword>
<keyword evidence="4 5" id="KW-0472">Membrane</keyword>
<comment type="subcellular location">
    <subcellularLocation>
        <location evidence="1">Membrane</location>
        <topology evidence="1">Multi-pass membrane protein</topology>
    </subcellularLocation>
</comment>
<comment type="caution">
    <text evidence="7">The sequence shown here is derived from an EMBL/GenBank/DDBJ whole genome shotgun (WGS) entry which is preliminary data.</text>
</comment>
<dbReference type="GO" id="GO:0033177">
    <property type="term" value="C:proton-transporting two-sector ATPase complex, proton-transporting domain"/>
    <property type="evidence" value="ECO:0007669"/>
    <property type="project" value="InterPro"/>
</dbReference>
<feature type="transmembrane region" description="Helical" evidence="5">
    <location>
        <begin position="6"/>
        <end position="26"/>
    </location>
</feature>
<feature type="transmembrane region" description="Helical" evidence="5">
    <location>
        <begin position="80"/>
        <end position="110"/>
    </location>
</feature>
<protein>
    <submittedName>
        <fullName evidence="7">ATPase</fullName>
    </submittedName>
</protein>
<evidence type="ECO:0000256" key="5">
    <source>
        <dbReference type="SAM" id="Phobius"/>
    </source>
</evidence>
<dbReference type="GO" id="GO:0015078">
    <property type="term" value="F:proton transmembrane transporter activity"/>
    <property type="evidence" value="ECO:0007669"/>
    <property type="project" value="InterPro"/>
</dbReference>
<dbReference type="EMBL" id="DVFT01000028">
    <property type="protein sequence ID" value="HIQ95314.1"/>
    <property type="molecule type" value="Genomic_DNA"/>
</dbReference>
<dbReference type="Gene3D" id="1.20.120.610">
    <property type="entry name" value="lithium bound rotor ring of v- atpase"/>
    <property type="match status" value="1"/>
</dbReference>
<sequence>MSTLTQVVFVIALVLSIILPFGYYLIGERNRGRYKTSLAVNVFFFFGFLLVASVVALGSGSTALAAETTAEAGAGLSTGMGYLAAALVTGLSCIGGGIAVASAASAALGAISEDQSILGKSLIFVGLAEGCCLYGLIISFMILGRL</sequence>
<feature type="transmembrane region" description="Helical" evidence="5">
    <location>
        <begin position="38"/>
        <end position="60"/>
    </location>
</feature>
<dbReference type="AlphaFoldDB" id="A0A9D1D141"/>
<gene>
    <name evidence="7" type="ORF">IAB26_02005</name>
</gene>
<evidence type="ECO:0000256" key="1">
    <source>
        <dbReference type="ARBA" id="ARBA00004141"/>
    </source>
</evidence>
<name>A0A9D1D141_9FIRM</name>
<dbReference type="InterPro" id="IPR035921">
    <property type="entry name" value="F/V-ATP_Csub_sf"/>
</dbReference>
<proteinExistence type="predicted"/>
<evidence type="ECO:0000256" key="2">
    <source>
        <dbReference type="ARBA" id="ARBA00022692"/>
    </source>
</evidence>
<accession>A0A9D1D141</accession>
<feature type="domain" description="V-ATPase proteolipid subunit C-like" evidence="6">
    <location>
        <begin position="83"/>
        <end position="142"/>
    </location>
</feature>
<dbReference type="Proteomes" id="UP000886886">
    <property type="component" value="Unassembled WGS sequence"/>
</dbReference>
<evidence type="ECO:0000259" key="6">
    <source>
        <dbReference type="Pfam" id="PF00137"/>
    </source>
</evidence>
<evidence type="ECO:0000256" key="3">
    <source>
        <dbReference type="ARBA" id="ARBA00022989"/>
    </source>
</evidence>
<dbReference type="Pfam" id="PF00137">
    <property type="entry name" value="ATP-synt_C"/>
    <property type="match status" value="1"/>
</dbReference>
<reference evidence="7" key="2">
    <citation type="journal article" date="2021" name="PeerJ">
        <title>Extensive microbial diversity within the chicken gut microbiome revealed by metagenomics and culture.</title>
        <authorList>
            <person name="Gilroy R."/>
            <person name="Ravi A."/>
            <person name="Getino M."/>
            <person name="Pursley I."/>
            <person name="Horton D.L."/>
            <person name="Alikhan N.F."/>
            <person name="Baker D."/>
            <person name="Gharbi K."/>
            <person name="Hall N."/>
            <person name="Watson M."/>
            <person name="Adriaenssens E.M."/>
            <person name="Foster-Nyarko E."/>
            <person name="Jarju S."/>
            <person name="Secka A."/>
            <person name="Antonio M."/>
            <person name="Oren A."/>
            <person name="Chaudhuri R.R."/>
            <person name="La Ragione R."/>
            <person name="Hildebrand F."/>
            <person name="Pallen M.J."/>
        </authorList>
    </citation>
    <scope>NUCLEOTIDE SEQUENCE</scope>
    <source>
        <strain evidence="7">ChiSjej3B21-11622</strain>
    </source>
</reference>
<dbReference type="CDD" id="cd18120">
    <property type="entry name" value="ATP-synt_Vo_Ao_c"/>
    <property type="match status" value="1"/>
</dbReference>
<evidence type="ECO:0000256" key="4">
    <source>
        <dbReference type="ARBA" id="ARBA00023136"/>
    </source>
</evidence>
<organism evidence="7 8">
    <name type="scientific">Candidatus Limivivens merdigallinarum</name>
    <dbReference type="NCBI Taxonomy" id="2840859"/>
    <lineage>
        <taxon>Bacteria</taxon>
        <taxon>Bacillati</taxon>
        <taxon>Bacillota</taxon>
        <taxon>Clostridia</taxon>
        <taxon>Lachnospirales</taxon>
        <taxon>Lachnospiraceae</taxon>
        <taxon>Lachnospiraceae incertae sedis</taxon>
        <taxon>Candidatus Limivivens</taxon>
    </lineage>
</organism>